<feature type="compositionally biased region" description="Basic and acidic residues" evidence="1">
    <location>
        <begin position="496"/>
        <end position="509"/>
    </location>
</feature>
<evidence type="ECO:0000313" key="2">
    <source>
        <dbReference type="EMBL" id="KAJ8299730.1"/>
    </source>
</evidence>
<protein>
    <submittedName>
        <fullName evidence="2">Uncharacterized protein</fullName>
    </submittedName>
</protein>
<feature type="region of interest" description="Disordered" evidence="1">
    <location>
        <begin position="389"/>
        <end position="617"/>
    </location>
</feature>
<name>A0ABQ9E892_TEGGR</name>
<evidence type="ECO:0000256" key="1">
    <source>
        <dbReference type="SAM" id="MobiDB-lite"/>
    </source>
</evidence>
<feature type="compositionally biased region" description="Basic and acidic residues" evidence="1">
    <location>
        <begin position="45"/>
        <end position="55"/>
    </location>
</feature>
<dbReference type="EMBL" id="JARBDR010000921">
    <property type="protein sequence ID" value="KAJ8299730.1"/>
    <property type="molecule type" value="Genomic_DNA"/>
</dbReference>
<feature type="region of interest" description="Disordered" evidence="1">
    <location>
        <begin position="74"/>
        <end position="101"/>
    </location>
</feature>
<gene>
    <name evidence="2" type="ORF">KUTeg_023790</name>
</gene>
<sequence>MSNVKSMFESGKSGSQTTVVRKSVHEEIANVEAGEYENQPVKDPNVVRESDRNIGEELPEVGMAKSRLERFKEIEAHAHTPVTSKKRELTSPERAGPMEYVSEPRMVVEKYEAKVEGGIFENEPQHPEGVVRAGEALEDVKPEQGSAKNLLAKFKQIEETTKSQPALSPGKRELTPDRTGKVEYVSEPRAVLEKYEGKVEAGIFESQPHQTEVVKSGEAAEEVLPERGTALNLVSRFKQIEKESKSPPSPAGGFKREITPDRTGKVEYVSEPRGKVETYEGVPESGVFESQPQDQPEIVKSGEYAEEVLPEVGFARNVAAKFKELEKSGESSPSSTPTRRKEFTPPREEEGKFVAGVLESTPQERPDIVKSSDVNVHVYEEELPERGMARNITEKFRKIQSSPAESPVRSKKEFTPPPQSQAGVFENTPAPSLVVETRAAESGILENQPASRPDLAREHSTEEQELPEQGFAKNMVSKWKQMETESGKQSPSPGGKRKEFTPPRDEPRIKSPLSPKSPAGMNSSVHPNDLPGQYQEQVSPGVYENQPDFREDLARETDTDWAEGLPNKDTTRNLVDKFKHIQADAKAKEETPKPVSRKDSTSDSSQSPAPTPKKVGY</sequence>
<feature type="compositionally biased region" description="Basic and acidic residues" evidence="1">
    <location>
        <begin position="569"/>
        <end position="601"/>
    </location>
</feature>
<feature type="compositionally biased region" description="Basic and acidic residues" evidence="1">
    <location>
        <begin position="254"/>
        <end position="278"/>
    </location>
</feature>
<comment type="caution">
    <text evidence="2">The sequence shown here is derived from an EMBL/GenBank/DDBJ whole genome shotgun (WGS) entry which is preliminary data.</text>
</comment>
<feature type="region of interest" description="Disordered" evidence="1">
    <location>
        <begin position="240"/>
        <end position="296"/>
    </location>
</feature>
<feature type="compositionally biased region" description="Basic and acidic residues" evidence="1">
    <location>
        <begin position="547"/>
        <end position="558"/>
    </location>
</feature>
<dbReference type="Proteomes" id="UP001217089">
    <property type="component" value="Unassembled WGS sequence"/>
</dbReference>
<feature type="region of interest" description="Disordered" evidence="1">
    <location>
        <begin position="324"/>
        <end position="352"/>
    </location>
</feature>
<accession>A0ABQ9E892</accession>
<evidence type="ECO:0000313" key="3">
    <source>
        <dbReference type="Proteomes" id="UP001217089"/>
    </source>
</evidence>
<feature type="region of interest" description="Disordered" evidence="1">
    <location>
        <begin position="30"/>
        <end position="61"/>
    </location>
</feature>
<feature type="compositionally biased region" description="Basic and acidic residues" evidence="1">
    <location>
        <begin position="339"/>
        <end position="352"/>
    </location>
</feature>
<organism evidence="2 3">
    <name type="scientific">Tegillarca granosa</name>
    <name type="common">Malaysian cockle</name>
    <name type="synonym">Anadara granosa</name>
    <dbReference type="NCBI Taxonomy" id="220873"/>
    <lineage>
        <taxon>Eukaryota</taxon>
        <taxon>Metazoa</taxon>
        <taxon>Spiralia</taxon>
        <taxon>Lophotrochozoa</taxon>
        <taxon>Mollusca</taxon>
        <taxon>Bivalvia</taxon>
        <taxon>Autobranchia</taxon>
        <taxon>Pteriomorphia</taxon>
        <taxon>Arcoida</taxon>
        <taxon>Arcoidea</taxon>
        <taxon>Arcidae</taxon>
        <taxon>Tegillarca</taxon>
    </lineage>
</organism>
<keyword evidence="3" id="KW-1185">Reference proteome</keyword>
<feature type="compositionally biased region" description="Basic and acidic residues" evidence="1">
    <location>
        <begin position="170"/>
        <end position="182"/>
    </location>
</feature>
<feature type="region of interest" description="Disordered" evidence="1">
    <location>
        <begin position="159"/>
        <end position="182"/>
    </location>
</feature>
<proteinExistence type="predicted"/>
<reference evidence="2 3" key="1">
    <citation type="submission" date="2022-12" db="EMBL/GenBank/DDBJ databases">
        <title>Chromosome-level genome of Tegillarca granosa.</title>
        <authorList>
            <person name="Kim J."/>
        </authorList>
    </citation>
    <scope>NUCLEOTIDE SEQUENCE [LARGE SCALE GENOMIC DNA]</scope>
    <source>
        <strain evidence="2">Teg-2019</strain>
        <tissue evidence="2">Adductor muscle</tissue>
    </source>
</reference>